<proteinExistence type="predicted"/>
<gene>
    <name evidence="1" type="ORF">FJQ55_20240</name>
</gene>
<dbReference type="AlphaFoldDB" id="A0A504U6J9"/>
<comment type="caution">
    <text evidence="1">The sequence shown here is derived from an EMBL/GenBank/DDBJ whole genome shotgun (WGS) entry which is preliminary data.</text>
</comment>
<dbReference type="RefSeq" id="WP_140831366.1">
    <property type="nucleotide sequence ID" value="NZ_VFYP01000004.1"/>
</dbReference>
<evidence type="ECO:0000313" key="1">
    <source>
        <dbReference type="EMBL" id="TPP06055.1"/>
    </source>
</evidence>
<dbReference type="Proteomes" id="UP000316429">
    <property type="component" value="Unassembled WGS sequence"/>
</dbReference>
<protein>
    <recommendedName>
        <fullName evidence="3">NYN domain-containing protein</fullName>
    </recommendedName>
</protein>
<organism evidence="1 2">
    <name type="scientific">Rhizobium glycinendophyticum</name>
    <dbReference type="NCBI Taxonomy" id="2589807"/>
    <lineage>
        <taxon>Bacteria</taxon>
        <taxon>Pseudomonadati</taxon>
        <taxon>Pseudomonadota</taxon>
        <taxon>Alphaproteobacteria</taxon>
        <taxon>Hyphomicrobiales</taxon>
        <taxon>Rhizobiaceae</taxon>
        <taxon>Rhizobium/Agrobacterium group</taxon>
        <taxon>Rhizobium</taxon>
    </lineage>
</organism>
<name>A0A504U6J9_9HYPH</name>
<keyword evidence="2" id="KW-1185">Reference proteome</keyword>
<dbReference type="OrthoDB" id="9792284at2"/>
<dbReference type="EMBL" id="VFYP01000004">
    <property type="protein sequence ID" value="TPP06055.1"/>
    <property type="molecule type" value="Genomic_DNA"/>
</dbReference>
<evidence type="ECO:0008006" key="3">
    <source>
        <dbReference type="Google" id="ProtNLM"/>
    </source>
</evidence>
<reference evidence="1 2" key="1">
    <citation type="submission" date="2019-06" db="EMBL/GenBank/DDBJ databases">
        <title>Rhizobium sp. CL12 isolated from roots of soybean.</title>
        <authorList>
            <person name="Wang C."/>
        </authorList>
    </citation>
    <scope>NUCLEOTIDE SEQUENCE [LARGE SCALE GENOMIC DNA]</scope>
    <source>
        <strain evidence="1 2">CL12</strain>
    </source>
</reference>
<accession>A0A504U6J9</accession>
<evidence type="ECO:0000313" key="2">
    <source>
        <dbReference type="Proteomes" id="UP000316429"/>
    </source>
</evidence>
<sequence length="158" mass="17358">MVKTQRRILFVLDGEHAMVEPDWELARGVAMAYSEVRRLGGEAVFACDGGGFPHVAGHMRRFSQDPVVGMFLQDHIARDDIADALSLEQIVVDDFDGAAFFVVDPINSEGVSTLKEGFLSRGRLVVLTSRTPATEPSRKGCIVLSGETDIRWIAQLLL</sequence>